<protein>
    <submittedName>
        <fullName evidence="2">Uncharacterized protein</fullName>
    </submittedName>
</protein>
<accession>A0A432V0C6</accession>
<reference evidence="2 3" key="1">
    <citation type="submission" date="2018-11" db="EMBL/GenBank/DDBJ databases">
        <title>Pseudaminobacter arsenicus sp. nov., an arsenic-resistant bacterium isolated from arsenic-rich aquifers.</title>
        <authorList>
            <person name="Mu Y."/>
        </authorList>
    </citation>
    <scope>NUCLEOTIDE SEQUENCE [LARGE SCALE GENOMIC DNA]</scope>
    <source>
        <strain evidence="2 3">CB3</strain>
    </source>
</reference>
<name>A0A432V0C6_9HYPH</name>
<sequence>MAKGYLDGKLECATCGTIRMLIPKKADELTEIHCSSCGRLLGTWGELQDEFAREAGDGTLEFNGGRIRRVEPKRTDRQRNARRLVKDGGQLEGGAMFPAEKQ</sequence>
<comment type="caution">
    <text evidence="2">The sequence shown here is derived from an EMBL/GenBank/DDBJ whole genome shotgun (WGS) entry which is preliminary data.</text>
</comment>
<feature type="compositionally biased region" description="Basic and acidic residues" evidence="1">
    <location>
        <begin position="68"/>
        <end position="79"/>
    </location>
</feature>
<dbReference type="EMBL" id="RKST01000034">
    <property type="protein sequence ID" value="RUM95629.1"/>
    <property type="molecule type" value="Genomic_DNA"/>
</dbReference>
<proteinExistence type="predicted"/>
<evidence type="ECO:0000313" key="3">
    <source>
        <dbReference type="Proteomes" id="UP000281647"/>
    </source>
</evidence>
<dbReference type="OrthoDB" id="8086074at2"/>
<evidence type="ECO:0000256" key="1">
    <source>
        <dbReference type="SAM" id="MobiDB-lite"/>
    </source>
</evidence>
<keyword evidence="3" id="KW-1185">Reference proteome</keyword>
<evidence type="ECO:0000313" key="2">
    <source>
        <dbReference type="EMBL" id="RUM95629.1"/>
    </source>
</evidence>
<dbReference type="RefSeq" id="WP_128628485.1">
    <property type="nucleotide sequence ID" value="NZ_RKST01000034.1"/>
</dbReference>
<organism evidence="2 3">
    <name type="scientific">Borborobacter arsenicus</name>
    <dbReference type="NCBI Taxonomy" id="1851146"/>
    <lineage>
        <taxon>Bacteria</taxon>
        <taxon>Pseudomonadati</taxon>
        <taxon>Pseudomonadota</taxon>
        <taxon>Alphaproteobacteria</taxon>
        <taxon>Hyphomicrobiales</taxon>
        <taxon>Phyllobacteriaceae</taxon>
        <taxon>Borborobacter</taxon>
    </lineage>
</organism>
<gene>
    <name evidence="2" type="ORF">EET67_21945</name>
</gene>
<dbReference type="Proteomes" id="UP000281647">
    <property type="component" value="Unassembled WGS sequence"/>
</dbReference>
<feature type="region of interest" description="Disordered" evidence="1">
    <location>
        <begin position="64"/>
        <end position="102"/>
    </location>
</feature>
<dbReference type="AlphaFoldDB" id="A0A432V0C6"/>